<evidence type="ECO:0000256" key="1">
    <source>
        <dbReference type="ARBA" id="ARBA00004651"/>
    </source>
</evidence>
<feature type="transmembrane region" description="Helical" evidence="10">
    <location>
        <begin position="171"/>
        <end position="193"/>
    </location>
</feature>
<dbReference type="EMBL" id="MGIL01000020">
    <property type="protein sequence ID" value="OGM87891.1"/>
    <property type="molecule type" value="Genomic_DNA"/>
</dbReference>
<dbReference type="GO" id="GO:0032977">
    <property type="term" value="F:membrane insertase activity"/>
    <property type="evidence" value="ECO:0007669"/>
    <property type="project" value="InterPro"/>
</dbReference>
<dbReference type="GO" id="GO:0051205">
    <property type="term" value="P:protein insertion into membrane"/>
    <property type="evidence" value="ECO:0007669"/>
    <property type="project" value="TreeGrafter"/>
</dbReference>
<evidence type="ECO:0000256" key="2">
    <source>
        <dbReference type="ARBA" id="ARBA00022448"/>
    </source>
</evidence>
<evidence type="ECO:0000256" key="3">
    <source>
        <dbReference type="ARBA" id="ARBA00022475"/>
    </source>
</evidence>
<comment type="similarity">
    <text evidence="9">Belongs to the OXA1/ALB3/YidC family.</text>
</comment>
<evidence type="ECO:0000256" key="9">
    <source>
        <dbReference type="RuleBase" id="RU003945"/>
    </source>
</evidence>
<sequence length="273" mass="30384">MGNIFTTLLVQPLTNGLIIFYRILGNNLGVAILVFSLVLIFLLRPLTKPYMNSMKRIKEMEPQLAKLRKKFGSDKLKMSQAQAELYKQNKINPTAGCLPYILQFVVLIAMFQVFTAALSGQDITSGKLNELLYAPIKFTAGETINTKFLYLDISKPDTFTIPGIPFGLPGLFLILATVAQFLSVKITAPYLSAEQKIAKKSKSQSDDMQVAMQSSMTYMLPLMTLVFGLKFPSGLALYWLVFSIVNVWQQVGMSGWGSLTPTVNLIKSKFAKK</sequence>
<keyword evidence="3" id="KW-1003">Cell membrane</keyword>
<feature type="transmembrane region" description="Helical" evidence="10">
    <location>
        <begin position="218"/>
        <end position="241"/>
    </location>
</feature>
<evidence type="ECO:0000256" key="6">
    <source>
        <dbReference type="ARBA" id="ARBA00022989"/>
    </source>
</evidence>
<keyword evidence="8" id="KW-0143">Chaperone</keyword>
<feature type="transmembrane region" description="Helical" evidence="10">
    <location>
        <begin position="97"/>
        <end position="118"/>
    </location>
</feature>
<evidence type="ECO:0000259" key="11">
    <source>
        <dbReference type="Pfam" id="PF02096"/>
    </source>
</evidence>
<evidence type="ECO:0000256" key="7">
    <source>
        <dbReference type="ARBA" id="ARBA00023136"/>
    </source>
</evidence>
<keyword evidence="7 10" id="KW-0472">Membrane</keyword>
<dbReference type="GO" id="GO:0005886">
    <property type="term" value="C:plasma membrane"/>
    <property type="evidence" value="ECO:0007669"/>
    <property type="project" value="UniProtKB-SubCell"/>
</dbReference>
<dbReference type="PANTHER" id="PTHR12428">
    <property type="entry name" value="OXA1"/>
    <property type="match status" value="1"/>
</dbReference>
<evidence type="ECO:0000256" key="5">
    <source>
        <dbReference type="ARBA" id="ARBA00022927"/>
    </source>
</evidence>
<dbReference type="InterPro" id="IPR028055">
    <property type="entry name" value="YidC/Oxa/ALB_C"/>
</dbReference>
<dbReference type="NCBIfam" id="TIGR03592">
    <property type="entry name" value="yidC_oxa1_cterm"/>
    <property type="match status" value="1"/>
</dbReference>
<dbReference type="GO" id="GO:0015031">
    <property type="term" value="P:protein transport"/>
    <property type="evidence" value="ECO:0007669"/>
    <property type="project" value="UniProtKB-KW"/>
</dbReference>
<organism evidence="12 13">
    <name type="scientific">Candidatus Woesebacteria bacterium RIFOXYD1_FULL_43_18</name>
    <dbReference type="NCBI Taxonomy" id="1802551"/>
    <lineage>
        <taxon>Bacteria</taxon>
        <taxon>Candidatus Woeseibacteriota</taxon>
    </lineage>
</organism>
<accession>A0A1F8DGZ9</accession>
<evidence type="ECO:0000256" key="10">
    <source>
        <dbReference type="SAM" id="Phobius"/>
    </source>
</evidence>
<keyword evidence="2" id="KW-0813">Transport</keyword>
<evidence type="ECO:0000256" key="4">
    <source>
        <dbReference type="ARBA" id="ARBA00022692"/>
    </source>
</evidence>
<protein>
    <recommendedName>
        <fullName evidence="11">Membrane insertase YidC/Oxa/ALB C-terminal domain-containing protein</fullName>
    </recommendedName>
</protein>
<dbReference type="InterPro" id="IPR047196">
    <property type="entry name" value="YidC_ALB_C"/>
</dbReference>
<evidence type="ECO:0000313" key="12">
    <source>
        <dbReference type="EMBL" id="OGM87891.1"/>
    </source>
</evidence>
<gene>
    <name evidence="12" type="ORF">A2573_01660</name>
</gene>
<evidence type="ECO:0000313" key="13">
    <source>
        <dbReference type="Proteomes" id="UP000177596"/>
    </source>
</evidence>
<keyword evidence="6 10" id="KW-1133">Transmembrane helix</keyword>
<keyword evidence="4 9" id="KW-0812">Transmembrane</keyword>
<dbReference type="AlphaFoldDB" id="A0A1F8DGZ9"/>
<dbReference type="PANTHER" id="PTHR12428:SF65">
    <property type="entry name" value="CYTOCHROME C OXIDASE ASSEMBLY PROTEIN COX18, MITOCHONDRIAL"/>
    <property type="match status" value="1"/>
</dbReference>
<keyword evidence="5" id="KW-0653">Protein transport</keyword>
<evidence type="ECO:0000256" key="8">
    <source>
        <dbReference type="ARBA" id="ARBA00023186"/>
    </source>
</evidence>
<dbReference type="CDD" id="cd20070">
    <property type="entry name" value="5TM_YidC_Alb3"/>
    <property type="match status" value="1"/>
</dbReference>
<proteinExistence type="inferred from homology"/>
<feature type="domain" description="Membrane insertase YidC/Oxa/ALB C-terminal" evidence="11">
    <location>
        <begin position="29"/>
        <end position="252"/>
    </location>
</feature>
<name>A0A1F8DGZ9_9BACT</name>
<dbReference type="Pfam" id="PF02096">
    <property type="entry name" value="60KD_IMP"/>
    <property type="match status" value="1"/>
</dbReference>
<comment type="subcellular location">
    <subcellularLocation>
        <location evidence="1">Cell membrane</location>
        <topology evidence="1">Multi-pass membrane protein</topology>
    </subcellularLocation>
    <subcellularLocation>
        <location evidence="9">Membrane</location>
        <topology evidence="9">Multi-pass membrane protein</topology>
    </subcellularLocation>
</comment>
<feature type="transmembrane region" description="Helical" evidence="10">
    <location>
        <begin position="20"/>
        <end position="46"/>
    </location>
</feature>
<dbReference type="Proteomes" id="UP000177596">
    <property type="component" value="Unassembled WGS sequence"/>
</dbReference>
<dbReference type="InterPro" id="IPR001708">
    <property type="entry name" value="YidC/ALB3/OXA1/COX18"/>
</dbReference>
<reference evidence="12 13" key="1">
    <citation type="journal article" date="2016" name="Nat. Commun.">
        <title>Thousands of microbial genomes shed light on interconnected biogeochemical processes in an aquifer system.</title>
        <authorList>
            <person name="Anantharaman K."/>
            <person name="Brown C.T."/>
            <person name="Hug L.A."/>
            <person name="Sharon I."/>
            <person name="Castelle C.J."/>
            <person name="Probst A.J."/>
            <person name="Thomas B.C."/>
            <person name="Singh A."/>
            <person name="Wilkins M.J."/>
            <person name="Karaoz U."/>
            <person name="Brodie E.L."/>
            <person name="Williams K.H."/>
            <person name="Hubbard S.S."/>
            <person name="Banfield J.F."/>
        </authorList>
    </citation>
    <scope>NUCLEOTIDE SEQUENCE [LARGE SCALE GENOMIC DNA]</scope>
</reference>
<comment type="caution">
    <text evidence="12">The sequence shown here is derived from an EMBL/GenBank/DDBJ whole genome shotgun (WGS) entry which is preliminary data.</text>
</comment>